<feature type="compositionally biased region" description="Acidic residues" evidence="1">
    <location>
        <begin position="1"/>
        <end position="17"/>
    </location>
</feature>
<reference evidence="2" key="1">
    <citation type="submission" date="2016-04" db="EMBL/GenBank/DDBJ databases">
        <authorList>
            <person name="Nguyen H.D."/>
            <person name="Kesanakurti P."/>
            <person name="Cullis J."/>
            <person name="Levesque C.A."/>
            <person name="Hambleton S."/>
        </authorList>
    </citation>
    <scope>NUCLEOTIDE SEQUENCE</scope>
    <source>
        <strain evidence="2">DAOMC 238032</strain>
    </source>
</reference>
<protein>
    <submittedName>
        <fullName evidence="2">Uncharacterized protein</fullName>
    </submittedName>
</protein>
<dbReference type="EMBL" id="LWDD02000949">
    <property type="protein sequence ID" value="KAE8254528.1"/>
    <property type="molecule type" value="Genomic_DNA"/>
</dbReference>
<dbReference type="AlphaFoldDB" id="A0A177VAP3"/>
<organism evidence="2 3">
    <name type="scientific">Tilletia caries</name>
    <name type="common">wheat bunt fungus</name>
    <dbReference type="NCBI Taxonomy" id="13290"/>
    <lineage>
        <taxon>Eukaryota</taxon>
        <taxon>Fungi</taxon>
        <taxon>Dikarya</taxon>
        <taxon>Basidiomycota</taxon>
        <taxon>Ustilaginomycotina</taxon>
        <taxon>Exobasidiomycetes</taxon>
        <taxon>Tilletiales</taxon>
        <taxon>Tilletiaceae</taxon>
        <taxon>Tilletia</taxon>
    </lineage>
</organism>
<evidence type="ECO:0000256" key="1">
    <source>
        <dbReference type="SAM" id="MobiDB-lite"/>
    </source>
</evidence>
<reference evidence="2" key="2">
    <citation type="journal article" date="2019" name="IMA Fungus">
        <title>Genome sequencing and comparison of five Tilletia species to identify candidate genes for the detection of regulated species infecting wheat.</title>
        <authorList>
            <person name="Nguyen H.D.T."/>
            <person name="Sultana T."/>
            <person name="Kesanakurti P."/>
            <person name="Hambleton S."/>
        </authorList>
    </citation>
    <scope>NUCLEOTIDE SEQUENCE</scope>
    <source>
        <strain evidence="2">DAOMC 238032</strain>
    </source>
</reference>
<name>A0A177VAP3_9BASI</name>
<dbReference type="Proteomes" id="UP000077671">
    <property type="component" value="Unassembled WGS sequence"/>
</dbReference>
<evidence type="ECO:0000313" key="2">
    <source>
        <dbReference type="EMBL" id="KAE8254528.1"/>
    </source>
</evidence>
<accession>A0A177VAP3</accession>
<feature type="region of interest" description="Disordered" evidence="1">
    <location>
        <begin position="1"/>
        <end position="33"/>
    </location>
</feature>
<sequence>MSSFPYEDDDDDADTDTVTDYHGQSQNQHRAEREAGIEEVNELFAQLSVDVPKLQFLQTILRVLDVPTDEIPETITQCRVMLATIHVVIWDIVGPLQSTALLGTLVENFEARFWRIVSAVSRVNGRRARICGTCCGCSLE</sequence>
<gene>
    <name evidence="2" type="ORF">A4X03_0g5704</name>
</gene>
<proteinExistence type="predicted"/>
<comment type="caution">
    <text evidence="2">The sequence shown here is derived from an EMBL/GenBank/DDBJ whole genome shotgun (WGS) entry which is preliminary data.</text>
</comment>
<evidence type="ECO:0000313" key="3">
    <source>
        <dbReference type="Proteomes" id="UP000077671"/>
    </source>
</evidence>